<protein>
    <submittedName>
        <fullName evidence="1">Uncharacterized protein</fullName>
    </submittedName>
</protein>
<reference evidence="1" key="1">
    <citation type="journal article" date="2014" name="Front. Microbiol.">
        <title>High frequency of phylogenetically diverse reductive dehalogenase-homologous genes in deep subseafloor sedimentary metagenomes.</title>
        <authorList>
            <person name="Kawai M."/>
            <person name="Futagami T."/>
            <person name="Toyoda A."/>
            <person name="Takaki Y."/>
            <person name="Nishi S."/>
            <person name="Hori S."/>
            <person name="Arai W."/>
            <person name="Tsubouchi T."/>
            <person name="Morono Y."/>
            <person name="Uchiyama I."/>
            <person name="Ito T."/>
            <person name="Fujiyama A."/>
            <person name="Inagaki F."/>
            <person name="Takami H."/>
        </authorList>
    </citation>
    <scope>NUCLEOTIDE SEQUENCE</scope>
    <source>
        <strain evidence="1">Expedition CK06-06</strain>
    </source>
</reference>
<accession>X1K9M0</accession>
<organism evidence="1">
    <name type="scientific">marine sediment metagenome</name>
    <dbReference type="NCBI Taxonomy" id="412755"/>
    <lineage>
        <taxon>unclassified sequences</taxon>
        <taxon>metagenomes</taxon>
        <taxon>ecological metagenomes</taxon>
    </lineage>
</organism>
<feature type="non-terminal residue" evidence="1">
    <location>
        <position position="1"/>
    </location>
</feature>
<comment type="caution">
    <text evidence="1">The sequence shown here is derived from an EMBL/GenBank/DDBJ whole genome shotgun (WGS) entry which is preliminary data.</text>
</comment>
<sequence>AESFEEAYGNTVEQNHGHCVIELSDEVLRKVMEKLVARGWYKKEALKEKWQKKYPETGIVRLKGKKEV</sequence>
<name>X1K9M0_9ZZZZ</name>
<dbReference type="AlphaFoldDB" id="X1K9M0"/>
<evidence type="ECO:0000313" key="1">
    <source>
        <dbReference type="EMBL" id="GAI03712.1"/>
    </source>
</evidence>
<gene>
    <name evidence="1" type="ORF">S06H3_19111</name>
</gene>
<dbReference type="EMBL" id="BARV01009745">
    <property type="protein sequence ID" value="GAI03712.1"/>
    <property type="molecule type" value="Genomic_DNA"/>
</dbReference>
<proteinExistence type="predicted"/>